<dbReference type="PANTHER" id="PTHR38332">
    <property type="entry name" value="PROTEIN CBG11604"/>
    <property type="match status" value="1"/>
</dbReference>
<evidence type="ECO:0000313" key="2">
    <source>
        <dbReference type="Proteomes" id="UP001148838"/>
    </source>
</evidence>
<name>A0ABQ8T6L1_PERAM</name>
<organism evidence="1 2">
    <name type="scientific">Periplaneta americana</name>
    <name type="common">American cockroach</name>
    <name type="synonym">Blatta americana</name>
    <dbReference type="NCBI Taxonomy" id="6978"/>
    <lineage>
        <taxon>Eukaryota</taxon>
        <taxon>Metazoa</taxon>
        <taxon>Ecdysozoa</taxon>
        <taxon>Arthropoda</taxon>
        <taxon>Hexapoda</taxon>
        <taxon>Insecta</taxon>
        <taxon>Pterygota</taxon>
        <taxon>Neoptera</taxon>
        <taxon>Polyneoptera</taxon>
        <taxon>Dictyoptera</taxon>
        <taxon>Blattodea</taxon>
        <taxon>Blattoidea</taxon>
        <taxon>Blattidae</taxon>
        <taxon>Blattinae</taxon>
        <taxon>Periplaneta</taxon>
    </lineage>
</organism>
<proteinExistence type="predicted"/>
<keyword evidence="2" id="KW-1185">Reference proteome</keyword>
<feature type="non-terminal residue" evidence="1">
    <location>
        <position position="1"/>
    </location>
</feature>
<evidence type="ECO:0000313" key="1">
    <source>
        <dbReference type="EMBL" id="KAJ4442119.1"/>
    </source>
</evidence>
<dbReference type="Proteomes" id="UP001148838">
    <property type="component" value="Unassembled WGS sequence"/>
</dbReference>
<sequence>AVAFLVCDVTSLYSRTNRNQSVTSTFRVRLFTCAAIDCFKCVSLNGNYPACDDPFHNNFTTGILEAPCMGGRKGRNGLFPATACIKLAGVYDDTGDRITVRGCALDSGTLTTDTEIIRMSHCGGFYFDDSIRRPEFECSGPQLEGPEFECSGPQLEGPEFEYSELSLKCTKDSTWIACLYYRYVRGCLQSCDDADACNSAPTTWNTAHGLLTLCTLILMASSVVAFRIISSLLSKWDPFSGVFNFGNNQKSQGARSGE</sequence>
<dbReference type="EMBL" id="JAJSOF020000015">
    <property type="protein sequence ID" value="KAJ4442119.1"/>
    <property type="molecule type" value="Genomic_DNA"/>
</dbReference>
<accession>A0ABQ8T6L1</accession>
<dbReference type="PANTHER" id="PTHR38332:SF1">
    <property type="entry name" value="RE49668P"/>
    <property type="match status" value="1"/>
</dbReference>
<gene>
    <name evidence="1" type="ORF">ANN_11985</name>
</gene>
<reference evidence="1 2" key="1">
    <citation type="journal article" date="2022" name="Allergy">
        <title>Genome assembly and annotation of Periplaneta americana reveal a comprehensive cockroach allergen profile.</title>
        <authorList>
            <person name="Wang L."/>
            <person name="Xiong Q."/>
            <person name="Saelim N."/>
            <person name="Wang L."/>
            <person name="Nong W."/>
            <person name="Wan A.T."/>
            <person name="Shi M."/>
            <person name="Liu X."/>
            <person name="Cao Q."/>
            <person name="Hui J.H.L."/>
            <person name="Sookrung N."/>
            <person name="Leung T.F."/>
            <person name="Tungtrongchitr A."/>
            <person name="Tsui S.K.W."/>
        </authorList>
    </citation>
    <scope>NUCLEOTIDE SEQUENCE [LARGE SCALE GENOMIC DNA]</scope>
    <source>
        <strain evidence="1">PWHHKU_190912</strain>
    </source>
</reference>
<comment type="caution">
    <text evidence="1">The sequence shown here is derived from an EMBL/GenBank/DDBJ whole genome shotgun (WGS) entry which is preliminary data.</text>
</comment>
<protein>
    <submittedName>
        <fullName evidence="1">Uncharacterized protein</fullName>
    </submittedName>
</protein>